<dbReference type="AlphaFoldDB" id="A0A919L1S9"/>
<accession>A0A919L1S9</accession>
<keyword evidence="2" id="KW-0472">Membrane</keyword>
<dbReference type="RefSeq" id="WP_189671630.1">
    <property type="nucleotide sequence ID" value="NZ_BNAS01000010.1"/>
</dbReference>
<dbReference type="EMBL" id="BNAS01000010">
    <property type="protein sequence ID" value="GHH79661.1"/>
    <property type="molecule type" value="Genomic_DNA"/>
</dbReference>
<evidence type="ECO:0000256" key="2">
    <source>
        <dbReference type="SAM" id="Phobius"/>
    </source>
</evidence>
<feature type="region of interest" description="Disordered" evidence="1">
    <location>
        <begin position="1"/>
        <end position="21"/>
    </location>
</feature>
<feature type="transmembrane region" description="Helical" evidence="2">
    <location>
        <begin position="26"/>
        <end position="44"/>
    </location>
</feature>
<protein>
    <submittedName>
        <fullName evidence="3">Uncharacterized protein</fullName>
    </submittedName>
</protein>
<comment type="caution">
    <text evidence="3">The sequence shown here is derived from an EMBL/GenBank/DDBJ whole genome shotgun (WGS) entry which is preliminary data.</text>
</comment>
<gene>
    <name evidence="3" type="ORF">GCM10017772_45870</name>
</gene>
<name>A0A919L1S9_9MICO</name>
<proteinExistence type="predicted"/>
<evidence type="ECO:0000313" key="3">
    <source>
        <dbReference type="EMBL" id="GHH79661.1"/>
    </source>
</evidence>
<keyword evidence="4" id="KW-1185">Reference proteome</keyword>
<reference evidence="3" key="2">
    <citation type="submission" date="2020-09" db="EMBL/GenBank/DDBJ databases">
        <authorList>
            <person name="Sun Q."/>
            <person name="Zhou Y."/>
        </authorList>
    </citation>
    <scope>NUCLEOTIDE SEQUENCE</scope>
    <source>
        <strain evidence="3">CGMCC 4.7398</strain>
    </source>
</reference>
<keyword evidence="2" id="KW-0812">Transmembrane</keyword>
<evidence type="ECO:0000313" key="4">
    <source>
        <dbReference type="Proteomes" id="UP000627369"/>
    </source>
</evidence>
<organism evidence="3 4">
    <name type="scientific">Promicromonospora soli</name>
    <dbReference type="NCBI Taxonomy" id="2035533"/>
    <lineage>
        <taxon>Bacteria</taxon>
        <taxon>Bacillati</taxon>
        <taxon>Actinomycetota</taxon>
        <taxon>Actinomycetes</taxon>
        <taxon>Micrococcales</taxon>
        <taxon>Promicromonosporaceae</taxon>
        <taxon>Promicromonospora</taxon>
    </lineage>
</organism>
<evidence type="ECO:0000256" key="1">
    <source>
        <dbReference type="SAM" id="MobiDB-lite"/>
    </source>
</evidence>
<keyword evidence="2" id="KW-1133">Transmembrane helix</keyword>
<dbReference type="Proteomes" id="UP000627369">
    <property type="component" value="Unassembled WGS sequence"/>
</dbReference>
<sequence length="211" mass="22641">MTSVEAVDPAEGTETESPRRRRGSRIAVTVIVALLVGIGVWQGVARVGRIETGSSGMSSGLGRPPCMPRCDFYAAFDETEDVVVAHEVSNPSLWPVTVISTDPEAYRFEPLDDDPAQDISFVDSHIGCVPQGTQSAVVVPPGRSVAMWVVNPQGGTKMGPDGWRLFDGARLRVRSLGVERDVFVPHPGTLYVDGSRGSEEFTNALEGVCKD</sequence>
<reference evidence="3" key="1">
    <citation type="journal article" date="2014" name="Int. J. Syst. Evol. Microbiol.">
        <title>Complete genome sequence of Corynebacterium casei LMG S-19264T (=DSM 44701T), isolated from a smear-ripened cheese.</title>
        <authorList>
            <consortium name="US DOE Joint Genome Institute (JGI-PGF)"/>
            <person name="Walter F."/>
            <person name="Albersmeier A."/>
            <person name="Kalinowski J."/>
            <person name="Ruckert C."/>
        </authorList>
    </citation>
    <scope>NUCLEOTIDE SEQUENCE</scope>
    <source>
        <strain evidence="3">CGMCC 4.7398</strain>
    </source>
</reference>